<proteinExistence type="predicted"/>
<keyword evidence="3" id="KW-0862">Zinc</keyword>
<evidence type="ECO:0000313" key="7">
    <source>
        <dbReference type="EMBL" id="KAJ7200036.1"/>
    </source>
</evidence>
<dbReference type="Gene3D" id="6.10.140.2220">
    <property type="match status" value="1"/>
</dbReference>
<protein>
    <recommendedName>
        <fullName evidence="6">MYND-type domain-containing protein</fullName>
    </recommendedName>
</protein>
<gene>
    <name evidence="7" type="ORF">GGX14DRAFT_661078</name>
</gene>
<feature type="region of interest" description="Disordered" evidence="5">
    <location>
        <begin position="198"/>
        <end position="217"/>
    </location>
</feature>
<feature type="domain" description="MYND-type" evidence="6">
    <location>
        <begin position="385"/>
        <end position="427"/>
    </location>
</feature>
<dbReference type="Proteomes" id="UP001219525">
    <property type="component" value="Unassembled WGS sequence"/>
</dbReference>
<evidence type="ECO:0000313" key="8">
    <source>
        <dbReference type="Proteomes" id="UP001219525"/>
    </source>
</evidence>
<feature type="compositionally biased region" description="Low complexity" evidence="5">
    <location>
        <begin position="198"/>
        <end position="208"/>
    </location>
</feature>
<keyword evidence="8" id="KW-1185">Reference proteome</keyword>
<dbReference type="AlphaFoldDB" id="A0AAD6V1M1"/>
<evidence type="ECO:0000256" key="2">
    <source>
        <dbReference type="ARBA" id="ARBA00022771"/>
    </source>
</evidence>
<dbReference type="EMBL" id="JARJCW010000065">
    <property type="protein sequence ID" value="KAJ7200036.1"/>
    <property type="molecule type" value="Genomic_DNA"/>
</dbReference>
<dbReference type="PROSITE" id="PS50865">
    <property type="entry name" value="ZF_MYND_2"/>
    <property type="match status" value="1"/>
</dbReference>
<organism evidence="7 8">
    <name type="scientific">Mycena pura</name>
    <dbReference type="NCBI Taxonomy" id="153505"/>
    <lineage>
        <taxon>Eukaryota</taxon>
        <taxon>Fungi</taxon>
        <taxon>Dikarya</taxon>
        <taxon>Basidiomycota</taxon>
        <taxon>Agaricomycotina</taxon>
        <taxon>Agaricomycetes</taxon>
        <taxon>Agaricomycetidae</taxon>
        <taxon>Agaricales</taxon>
        <taxon>Marasmiineae</taxon>
        <taxon>Mycenaceae</taxon>
        <taxon>Mycena</taxon>
    </lineage>
</organism>
<keyword evidence="1" id="KW-0479">Metal-binding</keyword>
<evidence type="ECO:0000256" key="4">
    <source>
        <dbReference type="PROSITE-ProRule" id="PRU00134"/>
    </source>
</evidence>
<sequence length="492" mass="55746">MHPSLQLSNLSKLPPFPKKRADDALNGSHDAFHDLAQRIEKMIKTIRRLIIPVFYATLDPAHIGAHCTSAFRSLRTISIPLHHGDIPLAAFVDLWPRVWQCIEFLHAVLGHYPFIDATDTFALFMKVFTFFWGAANEDDTRAISESETPGTLVLIGTAWSYLVRTENSEALRTISLIFHRHTAGVQPAYVAFNDGLSSPGTSSTLSRTASRRDSPTPDDGGISLLGVMHFLYNPFKQGIIPALITIYLALSKSPSLSSAASDFVQPMALYIDIYAFLSLQADHGGPTRRLLSCTVLRYPPSYELHQPQLCFRLNAHLPACTVIFTLLCELETSFAEVKDLDPALHFRTSALLDAWRGFVKLLEERLQVARERKNRSLTKFRACDNLQCGQIRNKDQLKRCRSCLTTYYCSRICQKADYRDGGHRGNCWELQRHRKDTVSDHGAKNLFFRTLLNHDYVHQQEKIALMLLAEMHTHPQEDLYTVFNYKHGLCQG</sequence>
<evidence type="ECO:0000256" key="1">
    <source>
        <dbReference type="ARBA" id="ARBA00022723"/>
    </source>
</evidence>
<comment type="caution">
    <text evidence="7">The sequence shown here is derived from an EMBL/GenBank/DDBJ whole genome shotgun (WGS) entry which is preliminary data.</text>
</comment>
<keyword evidence="2 4" id="KW-0863">Zinc-finger</keyword>
<accession>A0AAD6V1M1</accession>
<evidence type="ECO:0000256" key="3">
    <source>
        <dbReference type="ARBA" id="ARBA00022833"/>
    </source>
</evidence>
<reference evidence="7" key="1">
    <citation type="submission" date="2023-03" db="EMBL/GenBank/DDBJ databases">
        <title>Massive genome expansion in bonnet fungi (Mycena s.s.) driven by repeated elements and novel gene families across ecological guilds.</title>
        <authorList>
            <consortium name="Lawrence Berkeley National Laboratory"/>
            <person name="Harder C.B."/>
            <person name="Miyauchi S."/>
            <person name="Viragh M."/>
            <person name="Kuo A."/>
            <person name="Thoen E."/>
            <person name="Andreopoulos B."/>
            <person name="Lu D."/>
            <person name="Skrede I."/>
            <person name="Drula E."/>
            <person name="Henrissat B."/>
            <person name="Morin E."/>
            <person name="Kohler A."/>
            <person name="Barry K."/>
            <person name="LaButti K."/>
            <person name="Morin E."/>
            <person name="Salamov A."/>
            <person name="Lipzen A."/>
            <person name="Mereny Z."/>
            <person name="Hegedus B."/>
            <person name="Baldrian P."/>
            <person name="Stursova M."/>
            <person name="Weitz H."/>
            <person name="Taylor A."/>
            <person name="Grigoriev I.V."/>
            <person name="Nagy L.G."/>
            <person name="Martin F."/>
            <person name="Kauserud H."/>
        </authorList>
    </citation>
    <scope>NUCLEOTIDE SEQUENCE</scope>
    <source>
        <strain evidence="7">9144</strain>
    </source>
</reference>
<evidence type="ECO:0000256" key="5">
    <source>
        <dbReference type="SAM" id="MobiDB-lite"/>
    </source>
</evidence>
<dbReference type="InterPro" id="IPR002893">
    <property type="entry name" value="Znf_MYND"/>
</dbReference>
<name>A0AAD6V1M1_9AGAR</name>
<dbReference type="Pfam" id="PF01753">
    <property type="entry name" value="zf-MYND"/>
    <property type="match status" value="1"/>
</dbReference>
<dbReference type="GO" id="GO:0008270">
    <property type="term" value="F:zinc ion binding"/>
    <property type="evidence" value="ECO:0007669"/>
    <property type="project" value="UniProtKB-KW"/>
</dbReference>
<dbReference type="SUPFAM" id="SSF144232">
    <property type="entry name" value="HIT/MYND zinc finger-like"/>
    <property type="match status" value="1"/>
</dbReference>
<evidence type="ECO:0000259" key="6">
    <source>
        <dbReference type="PROSITE" id="PS50865"/>
    </source>
</evidence>